<protein>
    <submittedName>
        <fullName evidence="1">Uncharacterized protein</fullName>
    </submittedName>
</protein>
<dbReference type="SUPFAM" id="SSF51905">
    <property type="entry name" value="FAD/NAD(P)-binding domain"/>
    <property type="match status" value="1"/>
</dbReference>
<evidence type="ECO:0000313" key="2">
    <source>
        <dbReference type="Proteomes" id="UP000321513"/>
    </source>
</evidence>
<comment type="caution">
    <text evidence="1">The sequence shown here is derived from an EMBL/GenBank/DDBJ whole genome shotgun (WGS) entry which is preliminary data.</text>
</comment>
<keyword evidence="2" id="KW-1185">Reference proteome</keyword>
<sequence length="307" mass="35548">MMVKRAYYLYQNIISQLTGGSYDVPYKQKIFGAAEGNDIISQLLTADEPFMVSRFGSTELAIIYHYERFKYKKRIFWKADIIKDLQEGGGVFPPTEAILKEFSKLYLDCAGDVDLLGVWFKPGENVITNGFCKKARLTKLEGLEPYYFDNPWSRLLEDKRVLVIHPFEESIKYQYNNKRALLFPDRNILPPFVLSTIKATQSFAYNQTPFEDWFQALEFMYKQINEVDFDVAIIGAGAYGLPLASYIKRKGKKAIHLGGATQVLFGIKGRRWDERSEISALYNDNWKRPYPSEYPQSAEIVEEGCYW</sequence>
<gene>
    <name evidence="1" type="ORF">SAE01_01050</name>
</gene>
<dbReference type="InterPro" id="IPR036188">
    <property type="entry name" value="FAD/NAD-bd_sf"/>
</dbReference>
<organism evidence="1 2">
    <name type="scientific">Segetibacter aerophilus</name>
    <dbReference type="NCBI Taxonomy" id="670293"/>
    <lineage>
        <taxon>Bacteria</taxon>
        <taxon>Pseudomonadati</taxon>
        <taxon>Bacteroidota</taxon>
        <taxon>Chitinophagia</taxon>
        <taxon>Chitinophagales</taxon>
        <taxon>Chitinophagaceae</taxon>
        <taxon>Segetibacter</taxon>
    </lineage>
</organism>
<name>A0A512B6M6_9BACT</name>
<accession>A0A512B6M6</accession>
<proteinExistence type="predicted"/>
<dbReference type="Proteomes" id="UP000321513">
    <property type="component" value="Unassembled WGS sequence"/>
</dbReference>
<dbReference type="OrthoDB" id="9795420at2"/>
<dbReference type="RefSeq" id="WP_147201573.1">
    <property type="nucleotide sequence ID" value="NZ_BJYT01000001.1"/>
</dbReference>
<reference evidence="1 2" key="1">
    <citation type="submission" date="2019-07" db="EMBL/GenBank/DDBJ databases">
        <title>Whole genome shotgun sequence of Segetibacter aerophilus NBRC 106135.</title>
        <authorList>
            <person name="Hosoyama A."/>
            <person name="Uohara A."/>
            <person name="Ohji S."/>
            <person name="Ichikawa N."/>
        </authorList>
    </citation>
    <scope>NUCLEOTIDE SEQUENCE [LARGE SCALE GENOMIC DNA]</scope>
    <source>
        <strain evidence="1 2">NBRC 106135</strain>
    </source>
</reference>
<dbReference type="EMBL" id="BJYT01000001">
    <property type="protein sequence ID" value="GEO07609.1"/>
    <property type="molecule type" value="Genomic_DNA"/>
</dbReference>
<evidence type="ECO:0000313" key="1">
    <source>
        <dbReference type="EMBL" id="GEO07609.1"/>
    </source>
</evidence>
<dbReference type="AlphaFoldDB" id="A0A512B6M6"/>